<dbReference type="InterPro" id="IPR007174">
    <property type="entry name" value="Las1"/>
</dbReference>
<evidence type="ECO:0000313" key="1">
    <source>
        <dbReference type="EMBL" id="KAJ3513123.1"/>
    </source>
</evidence>
<comment type="caution">
    <text evidence="1">The sequence shown here is derived from an EMBL/GenBank/DDBJ whole genome shotgun (WGS) entry which is preliminary data.</text>
</comment>
<evidence type="ECO:0000313" key="2">
    <source>
        <dbReference type="Proteomes" id="UP001148786"/>
    </source>
</evidence>
<sequence>MRLPRRVPWASLAELDQVCAAVYGDENDVDAKIFAINRIAAWKAITALPHAVESTLAFLVVIVQDTKHGSTSPLLLRHGYAAAVIRLVNGLVDPLQVGTYARSISAIAQQLGLPNWLVELRHAATHEDLPSLSLLQEAARQSMSWLLHNYYLPTLNPVSTRPTTSAPPLRPLTPMLKFYKNTMKTITRDVSLVSQSKPKIVSILRDLERWIAECRVATNVAVGEVSWYAGQTDRTDIDAKETWALERFCDGLAEKGMLVPLSKKKRQLAGEDFLPNKTSVAFWDPLLQHVQAIHADFPLVFCRRLVSTLLRANTSAEAPTTDTSYDMFLASWVMWAIETWQNTSSVYLDLKWEMLAHLMKGLGCESPFASRNRSAISSLLKNLTSGQEELESITSLLLRPNTQLSEPVCAYFI</sequence>
<organism evidence="1 2">
    <name type="scientific">Agrocybe chaxingu</name>
    <dbReference type="NCBI Taxonomy" id="84603"/>
    <lineage>
        <taxon>Eukaryota</taxon>
        <taxon>Fungi</taxon>
        <taxon>Dikarya</taxon>
        <taxon>Basidiomycota</taxon>
        <taxon>Agaricomycotina</taxon>
        <taxon>Agaricomycetes</taxon>
        <taxon>Agaricomycetidae</taxon>
        <taxon>Agaricales</taxon>
        <taxon>Agaricineae</taxon>
        <taxon>Strophariaceae</taxon>
        <taxon>Agrocybe</taxon>
    </lineage>
</organism>
<dbReference type="GO" id="GO:0030687">
    <property type="term" value="C:preribosome, large subunit precursor"/>
    <property type="evidence" value="ECO:0007669"/>
    <property type="project" value="TreeGrafter"/>
</dbReference>
<dbReference type="GO" id="GO:0000470">
    <property type="term" value="P:maturation of LSU-rRNA"/>
    <property type="evidence" value="ECO:0007669"/>
    <property type="project" value="TreeGrafter"/>
</dbReference>
<dbReference type="Proteomes" id="UP001148786">
    <property type="component" value="Unassembled WGS sequence"/>
</dbReference>
<keyword evidence="2" id="KW-1185">Reference proteome</keyword>
<dbReference type="AlphaFoldDB" id="A0A9W8MXK8"/>
<dbReference type="Pfam" id="PF04031">
    <property type="entry name" value="Las1"/>
    <property type="match status" value="1"/>
</dbReference>
<proteinExistence type="predicted"/>
<accession>A0A9W8MXK8</accession>
<dbReference type="GO" id="GO:0000460">
    <property type="term" value="P:maturation of 5.8S rRNA"/>
    <property type="evidence" value="ECO:0007669"/>
    <property type="project" value="TreeGrafter"/>
</dbReference>
<evidence type="ECO:0008006" key="3">
    <source>
        <dbReference type="Google" id="ProtNLM"/>
    </source>
</evidence>
<reference evidence="1" key="1">
    <citation type="submission" date="2022-07" db="EMBL/GenBank/DDBJ databases">
        <title>Genome Sequence of Agrocybe chaxingu.</title>
        <authorList>
            <person name="Buettner E."/>
        </authorList>
    </citation>
    <scope>NUCLEOTIDE SEQUENCE</scope>
    <source>
        <strain evidence="1">MP-N11</strain>
    </source>
</reference>
<protein>
    <recommendedName>
        <fullName evidence="3">Las1-domain-containing protein</fullName>
    </recommendedName>
</protein>
<dbReference type="EMBL" id="JANKHO010000217">
    <property type="protein sequence ID" value="KAJ3513123.1"/>
    <property type="molecule type" value="Genomic_DNA"/>
</dbReference>
<dbReference type="PANTHER" id="PTHR15002">
    <property type="entry name" value="RIBOSOMAL BIOGENESIS PROTEIN LAS1L"/>
    <property type="match status" value="1"/>
</dbReference>
<gene>
    <name evidence="1" type="ORF">NLJ89_g3127</name>
</gene>
<name>A0A9W8MXK8_9AGAR</name>
<dbReference type="GO" id="GO:0090730">
    <property type="term" value="C:Las1 complex"/>
    <property type="evidence" value="ECO:0007669"/>
    <property type="project" value="InterPro"/>
</dbReference>
<dbReference type="OrthoDB" id="10263222at2759"/>
<dbReference type="PANTHER" id="PTHR15002:SF0">
    <property type="entry name" value="RIBOSOMAL BIOGENESIS PROTEIN LAS1L"/>
    <property type="match status" value="1"/>
</dbReference>
<dbReference type="GO" id="GO:0004519">
    <property type="term" value="F:endonuclease activity"/>
    <property type="evidence" value="ECO:0007669"/>
    <property type="project" value="InterPro"/>
</dbReference>